<comment type="caution">
    <text evidence="1">The sequence shown here is derived from an EMBL/GenBank/DDBJ whole genome shotgun (WGS) entry which is preliminary data.</text>
</comment>
<evidence type="ECO:0000313" key="2">
    <source>
        <dbReference type="Proteomes" id="UP001174909"/>
    </source>
</evidence>
<feature type="non-terminal residue" evidence="1">
    <location>
        <position position="82"/>
    </location>
</feature>
<dbReference type="EMBL" id="CASHTH010004317">
    <property type="protein sequence ID" value="CAI8056034.1"/>
    <property type="molecule type" value="Genomic_DNA"/>
</dbReference>
<dbReference type="Proteomes" id="UP001174909">
    <property type="component" value="Unassembled WGS sequence"/>
</dbReference>
<gene>
    <name evidence="1" type="ORF">GBAR_LOCUS30529</name>
</gene>
<evidence type="ECO:0000313" key="1">
    <source>
        <dbReference type="EMBL" id="CAI8056034.1"/>
    </source>
</evidence>
<proteinExistence type="predicted"/>
<keyword evidence="2" id="KW-1185">Reference proteome</keyword>
<accession>A0AA35XFZ1</accession>
<reference evidence="1" key="1">
    <citation type="submission" date="2023-03" db="EMBL/GenBank/DDBJ databases">
        <authorList>
            <person name="Steffen K."/>
            <person name="Cardenas P."/>
        </authorList>
    </citation>
    <scope>NUCLEOTIDE SEQUENCE</scope>
</reference>
<organism evidence="1 2">
    <name type="scientific">Geodia barretti</name>
    <name type="common">Barrett's horny sponge</name>
    <dbReference type="NCBI Taxonomy" id="519541"/>
    <lineage>
        <taxon>Eukaryota</taxon>
        <taxon>Metazoa</taxon>
        <taxon>Porifera</taxon>
        <taxon>Demospongiae</taxon>
        <taxon>Heteroscleromorpha</taxon>
        <taxon>Tetractinellida</taxon>
        <taxon>Astrophorina</taxon>
        <taxon>Geodiidae</taxon>
        <taxon>Geodia</taxon>
    </lineage>
</organism>
<dbReference type="AlphaFoldDB" id="A0AA35XFZ1"/>
<protein>
    <submittedName>
        <fullName evidence="1">Uncharacterized protein</fullName>
    </submittedName>
</protein>
<name>A0AA35XFZ1_GEOBA</name>
<sequence>MVNSRVCPTFHRFSFCCLQEFYIISMVTSCIATTSSQTREVGREDDRDRSTPTWLTIFRALVNNRMTNQPGMSSCVTKREEL</sequence>